<organism evidence="1 2">
    <name type="scientific">Stenotrophomonas nematodicola</name>
    <dbReference type="NCBI Taxonomy" id="2656746"/>
    <lineage>
        <taxon>Bacteria</taxon>
        <taxon>Pseudomonadati</taxon>
        <taxon>Pseudomonadota</taxon>
        <taxon>Gammaproteobacteria</taxon>
        <taxon>Lysobacterales</taxon>
        <taxon>Lysobacteraceae</taxon>
        <taxon>Stenotrophomonas</taxon>
    </lineage>
</organism>
<dbReference type="PANTHER" id="PTHR11102:SF160">
    <property type="entry name" value="ERAD-ASSOCIATED E3 UBIQUITIN-PROTEIN LIGASE COMPONENT HRD3"/>
    <property type="match status" value="1"/>
</dbReference>
<dbReference type="SUPFAM" id="SSF81901">
    <property type="entry name" value="HCP-like"/>
    <property type="match status" value="1"/>
</dbReference>
<dbReference type="InterPro" id="IPR006597">
    <property type="entry name" value="Sel1-like"/>
</dbReference>
<dbReference type="InterPro" id="IPR011990">
    <property type="entry name" value="TPR-like_helical_dom_sf"/>
</dbReference>
<keyword evidence="2" id="KW-1185">Reference proteome</keyword>
<dbReference type="InterPro" id="IPR050767">
    <property type="entry name" value="Sel1_AlgK"/>
</dbReference>
<protein>
    <submittedName>
        <fullName evidence="1">Tetratricopeptide repeat protein</fullName>
    </submittedName>
</protein>
<dbReference type="SMART" id="SM00671">
    <property type="entry name" value="SEL1"/>
    <property type="match status" value="2"/>
</dbReference>
<dbReference type="Gene3D" id="1.25.40.10">
    <property type="entry name" value="Tetratricopeptide repeat domain"/>
    <property type="match status" value="1"/>
</dbReference>
<reference evidence="1 2" key="1">
    <citation type="submission" date="2024-09" db="EMBL/GenBank/DDBJ databases">
        <authorList>
            <consortium name="All-Russian atlas of soil microorganisms"/>
            <consortium name="as a basis for the search for new antimicrobial producers and enzymes with unique properties"/>
            <person name="Sokolova E.A."/>
            <person name="Voronina E.N."/>
        </authorList>
    </citation>
    <scope>NUCLEOTIDE SEQUENCE [LARGE SCALE GENOMIC DNA]</scope>
    <source>
        <strain evidence="1 2">AF-22b-331.1</strain>
    </source>
</reference>
<dbReference type="Pfam" id="PF08238">
    <property type="entry name" value="Sel1"/>
    <property type="match status" value="2"/>
</dbReference>
<dbReference type="EMBL" id="JBHGCJ010000004">
    <property type="protein sequence ID" value="MFG6109069.1"/>
    <property type="molecule type" value="Genomic_DNA"/>
</dbReference>
<dbReference type="Proteomes" id="UP001605261">
    <property type="component" value="Unassembled WGS sequence"/>
</dbReference>
<dbReference type="PANTHER" id="PTHR11102">
    <property type="entry name" value="SEL-1-LIKE PROTEIN"/>
    <property type="match status" value="1"/>
</dbReference>
<comment type="caution">
    <text evidence="1">The sequence shown here is derived from an EMBL/GenBank/DDBJ whole genome shotgun (WGS) entry which is preliminary data.</text>
</comment>
<sequence>MVSLPTEVTVEYDRLLMADDWDGVNLLLAPLVRSRDAEGLYLWSMSSLPEEDEEAYNARHLSLVGEAAELGYAPAQFTRGMYYLFGDLGPLDLELAAKCFAAGSSQGYPPAQYEYGLALLHGVGVAKDGVEAMRLIHAAADAGNETAKEFLQINHGNS</sequence>
<dbReference type="RefSeq" id="WP_313422934.1">
    <property type="nucleotide sequence ID" value="NZ_JBHGCJ010000004.1"/>
</dbReference>
<evidence type="ECO:0000313" key="2">
    <source>
        <dbReference type="Proteomes" id="UP001605261"/>
    </source>
</evidence>
<evidence type="ECO:0000313" key="1">
    <source>
        <dbReference type="EMBL" id="MFG6109069.1"/>
    </source>
</evidence>
<proteinExistence type="predicted"/>
<name>A0ABW7CZR6_9GAMM</name>
<gene>
    <name evidence="1" type="ORF">ACEU0G_003071</name>
</gene>
<accession>A0ABW7CZR6</accession>